<evidence type="ECO:0000313" key="5">
    <source>
        <dbReference type="Proteomes" id="UP000613160"/>
    </source>
</evidence>
<evidence type="ECO:0000256" key="1">
    <source>
        <dbReference type="ARBA" id="ARBA00023122"/>
    </source>
</evidence>
<dbReference type="InterPro" id="IPR046342">
    <property type="entry name" value="CBS_dom_sf"/>
</dbReference>
<keyword evidence="5" id="KW-1185">Reference proteome</keyword>
<protein>
    <submittedName>
        <fullName evidence="4">Inosine-5-monophosphate dehydrogenase</fullName>
    </submittedName>
</protein>
<dbReference type="PANTHER" id="PTHR43080:SF2">
    <property type="entry name" value="CBS DOMAIN-CONTAINING PROTEIN"/>
    <property type="match status" value="1"/>
</dbReference>
<dbReference type="InterPro" id="IPR044725">
    <property type="entry name" value="CBSX3_CBS_dom"/>
</dbReference>
<accession>A0A916XX52</accession>
<name>A0A916XX52_9HYPH</name>
<reference evidence="4" key="1">
    <citation type="journal article" date="2014" name="Int. J. Syst. Evol. Microbiol.">
        <title>Complete genome sequence of Corynebacterium casei LMG S-19264T (=DSM 44701T), isolated from a smear-ripened cheese.</title>
        <authorList>
            <consortium name="US DOE Joint Genome Institute (JGI-PGF)"/>
            <person name="Walter F."/>
            <person name="Albersmeier A."/>
            <person name="Kalinowski J."/>
            <person name="Ruckert C."/>
        </authorList>
    </citation>
    <scope>NUCLEOTIDE SEQUENCE</scope>
    <source>
        <strain evidence="4">CGMCC 1.15493</strain>
    </source>
</reference>
<dbReference type="EMBL" id="BMJJ01000004">
    <property type="protein sequence ID" value="GGD18873.1"/>
    <property type="molecule type" value="Genomic_DNA"/>
</dbReference>
<dbReference type="AlphaFoldDB" id="A0A916XX52"/>
<dbReference type="SUPFAM" id="SSF54631">
    <property type="entry name" value="CBS-domain pair"/>
    <property type="match status" value="1"/>
</dbReference>
<sequence>MVMTVRKILEEKGRDVFSMHPNATLVEAAQEMAQRRIGAVVLISDGGDIAGVLSERDIVRMVGTRGPDCLSDSIGSVMTVEVVTCSEETTVNEVMETMTRKRFRHLPVIQGGKLVGMVSIGDIVKRRIEDAEREAEEMRSYISASV</sequence>
<evidence type="ECO:0000256" key="2">
    <source>
        <dbReference type="PROSITE-ProRule" id="PRU00703"/>
    </source>
</evidence>
<dbReference type="Proteomes" id="UP000613160">
    <property type="component" value="Unassembled WGS sequence"/>
</dbReference>
<dbReference type="PANTHER" id="PTHR43080">
    <property type="entry name" value="CBS DOMAIN-CONTAINING PROTEIN CBSX3, MITOCHONDRIAL"/>
    <property type="match status" value="1"/>
</dbReference>
<dbReference type="Pfam" id="PF00571">
    <property type="entry name" value="CBS"/>
    <property type="match status" value="2"/>
</dbReference>
<dbReference type="SMART" id="SM00116">
    <property type="entry name" value="CBS"/>
    <property type="match status" value="2"/>
</dbReference>
<evidence type="ECO:0000313" key="4">
    <source>
        <dbReference type="EMBL" id="GGD18873.1"/>
    </source>
</evidence>
<gene>
    <name evidence="4" type="ORF">GCM10011335_22190</name>
</gene>
<feature type="domain" description="CBS" evidence="3">
    <location>
        <begin position="12"/>
        <end position="73"/>
    </location>
</feature>
<reference evidence="4" key="2">
    <citation type="submission" date="2020-09" db="EMBL/GenBank/DDBJ databases">
        <authorList>
            <person name="Sun Q."/>
            <person name="Zhou Y."/>
        </authorList>
    </citation>
    <scope>NUCLEOTIDE SEQUENCE</scope>
    <source>
        <strain evidence="4">CGMCC 1.15493</strain>
    </source>
</reference>
<dbReference type="CDD" id="cd04623">
    <property type="entry name" value="CBS_pair_bac_euk"/>
    <property type="match status" value="1"/>
</dbReference>
<dbReference type="InterPro" id="IPR000644">
    <property type="entry name" value="CBS_dom"/>
</dbReference>
<keyword evidence="1 2" id="KW-0129">CBS domain</keyword>
<comment type="caution">
    <text evidence="4">The sequence shown here is derived from an EMBL/GenBank/DDBJ whole genome shotgun (WGS) entry which is preliminary data.</text>
</comment>
<feature type="domain" description="CBS" evidence="3">
    <location>
        <begin position="78"/>
        <end position="133"/>
    </location>
</feature>
<dbReference type="Gene3D" id="3.10.580.10">
    <property type="entry name" value="CBS-domain"/>
    <property type="match status" value="1"/>
</dbReference>
<evidence type="ECO:0000259" key="3">
    <source>
        <dbReference type="PROSITE" id="PS51371"/>
    </source>
</evidence>
<proteinExistence type="predicted"/>
<dbReference type="PROSITE" id="PS51371">
    <property type="entry name" value="CBS"/>
    <property type="match status" value="2"/>
</dbReference>
<organism evidence="4 5">
    <name type="scientific">Aureimonas glaciei</name>
    <dbReference type="NCBI Taxonomy" id="1776957"/>
    <lineage>
        <taxon>Bacteria</taxon>
        <taxon>Pseudomonadati</taxon>
        <taxon>Pseudomonadota</taxon>
        <taxon>Alphaproteobacteria</taxon>
        <taxon>Hyphomicrobiales</taxon>
        <taxon>Aurantimonadaceae</taxon>
        <taxon>Aureimonas</taxon>
    </lineage>
</organism>
<dbReference type="InterPro" id="IPR051257">
    <property type="entry name" value="Diverse_CBS-Domain"/>
</dbReference>